<organism evidence="7 8">
    <name type="scientific">Neocallimastix californiae</name>
    <dbReference type="NCBI Taxonomy" id="1754190"/>
    <lineage>
        <taxon>Eukaryota</taxon>
        <taxon>Fungi</taxon>
        <taxon>Fungi incertae sedis</taxon>
        <taxon>Chytridiomycota</taxon>
        <taxon>Chytridiomycota incertae sedis</taxon>
        <taxon>Neocallimastigomycetes</taxon>
        <taxon>Neocallimastigales</taxon>
        <taxon>Neocallimastigaceae</taxon>
        <taxon>Neocallimastix</taxon>
    </lineage>
</organism>
<dbReference type="OrthoDB" id="2146784at2759"/>
<keyword evidence="3 5" id="KW-1133">Transmembrane helix</keyword>
<feature type="transmembrane region" description="Helical" evidence="5">
    <location>
        <begin position="147"/>
        <end position="169"/>
    </location>
</feature>
<dbReference type="Proteomes" id="UP000193920">
    <property type="component" value="Unassembled WGS sequence"/>
</dbReference>
<name>A0A1Y2D0K7_9FUNG</name>
<feature type="transmembrane region" description="Helical" evidence="5">
    <location>
        <begin position="181"/>
        <end position="205"/>
    </location>
</feature>
<evidence type="ECO:0000313" key="8">
    <source>
        <dbReference type="Proteomes" id="UP000193920"/>
    </source>
</evidence>
<evidence type="ECO:0000256" key="2">
    <source>
        <dbReference type="ARBA" id="ARBA00022692"/>
    </source>
</evidence>
<dbReference type="AlphaFoldDB" id="A0A1Y2D0K7"/>
<proteinExistence type="predicted"/>
<keyword evidence="4 5" id="KW-0472">Membrane</keyword>
<dbReference type="InterPro" id="IPR008253">
    <property type="entry name" value="Marvel"/>
</dbReference>
<accession>A0A1Y2D0K7</accession>
<sequence length="326" mass="37160">MNENDSSKEFQYFNTEKISDEIIEMRPKTFKKHVSIKSDIKVKDSSTVPLLNSQNFNSQQLVNDINQQVQDVLKSQLTLLNIHNSKNSNNELNVVPDKLITELGTIAYELMNTKQIEYNNKNIKDLLIYTKAMEIPTKLEILSETRVILRIIQLICAIGAFISLSVSSLQVNYNTTVIAEAGINSMCLVSISSFMVAIATLFVYFNPKVLGVSPQRHFRSSRVEVCVDLLYLAFWIFATTEITVFGRCPQVLLDISKSSNKSCYSWNFCMGFGFAAILFYTISFVRGVHDLKTHDWGRPTTQKYNGKGVHLWVRGNWKEDELNPNN</sequence>
<evidence type="ECO:0000256" key="5">
    <source>
        <dbReference type="SAM" id="Phobius"/>
    </source>
</evidence>
<reference evidence="7 8" key="1">
    <citation type="submission" date="2016-08" db="EMBL/GenBank/DDBJ databases">
        <title>A Parts List for Fungal Cellulosomes Revealed by Comparative Genomics.</title>
        <authorList>
            <consortium name="DOE Joint Genome Institute"/>
            <person name="Haitjema C.H."/>
            <person name="Gilmore S.P."/>
            <person name="Henske J.K."/>
            <person name="Solomon K.V."/>
            <person name="De Groot R."/>
            <person name="Kuo A."/>
            <person name="Mondo S.J."/>
            <person name="Salamov A.A."/>
            <person name="Labutti K."/>
            <person name="Zhao Z."/>
            <person name="Chiniquy J."/>
            <person name="Barry K."/>
            <person name="Brewer H.M."/>
            <person name="Purvine S.O."/>
            <person name="Wright A.T."/>
            <person name="Boxma B."/>
            <person name="Van Alen T."/>
            <person name="Hackstein J.H."/>
            <person name="Baker S.E."/>
            <person name="Grigoriev I.V."/>
            <person name="O'Malley M.A."/>
        </authorList>
    </citation>
    <scope>NUCLEOTIDE SEQUENCE [LARGE SCALE GENOMIC DNA]</scope>
    <source>
        <strain evidence="7 8">G1</strain>
    </source>
</reference>
<keyword evidence="2 5" id="KW-0812">Transmembrane</keyword>
<gene>
    <name evidence="7" type="ORF">LY90DRAFT_508150</name>
</gene>
<protein>
    <recommendedName>
        <fullName evidence="6">MARVEL domain-containing protein</fullName>
    </recommendedName>
</protein>
<comment type="caution">
    <text evidence="7">The sequence shown here is derived from an EMBL/GenBank/DDBJ whole genome shotgun (WGS) entry which is preliminary data.</text>
</comment>
<evidence type="ECO:0000313" key="7">
    <source>
        <dbReference type="EMBL" id="ORY52790.1"/>
    </source>
</evidence>
<comment type="subcellular location">
    <subcellularLocation>
        <location evidence="1">Membrane</location>
        <topology evidence="1">Multi-pass membrane protein</topology>
    </subcellularLocation>
</comment>
<dbReference type="EMBL" id="MCOG01000092">
    <property type="protein sequence ID" value="ORY52790.1"/>
    <property type="molecule type" value="Genomic_DNA"/>
</dbReference>
<keyword evidence="8" id="KW-1185">Reference proteome</keyword>
<feature type="transmembrane region" description="Helical" evidence="5">
    <location>
        <begin position="265"/>
        <end position="285"/>
    </location>
</feature>
<dbReference type="Pfam" id="PF01284">
    <property type="entry name" value="MARVEL"/>
    <property type="match status" value="1"/>
</dbReference>
<evidence type="ECO:0000256" key="4">
    <source>
        <dbReference type="ARBA" id="ARBA00023136"/>
    </source>
</evidence>
<feature type="domain" description="MARVEL" evidence="6">
    <location>
        <begin position="146"/>
        <end position="285"/>
    </location>
</feature>
<evidence type="ECO:0000256" key="3">
    <source>
        <dbReference type="ARBA" id="ARBA00022989"/>
    </source>
</evidence>
<evidence type="ECO:0000256" key="1">
    <source>
        <dbReference type="ARBA" id="ARBA00004141"/>
    </source>
</evidence>
<feature type="transmembrane region" description="Helical" evidence="5">
    <location>
        <begin position="225"/>
        <end position="245"/>
    </location>
</feature>
<evidence type="ECO:0000259" key="6">
    <source>
        <dbReference type="Pfam" id="PF01284"/>
    </source>
</evidence>
<dbReference type="GO" id="GO:0016020">
    <property type="term" value="C:membrane"/>
    <property type="evidence" value="ECO:0007669"/>
    <property type="project" value="UniProtKB-SubCell"/>
</dbReference>